<gene>
    <name evidence="5" type="ORF">RC54_14595</name>
</gene>
<feature type="coiled-coil region" evidence="3">
    <location>
        <begin position="231"/>
        <end position="258"/>
    </location>
</feature>
<comment type="subcellular location">
    <subcellularLocation>
        <location evidence="2">Cell membrane</location>
        <topology evidence="2">Lipid-anchor</topology>
    </subcellularLocation>
</comment>
<comment type="similarity">
    <text evidence="1 2">Belongs to the outer membrane factor (OMF) (TC 1.B.17) family.</text>
</comment>
<protein>
    <submittedName>
        <fullName evidence="5">RND transporter</fullName>
    </submittedName>
</protein>
<dbReference type="GO" id="GO:0005886">
    <property type="term" value="C:plasma membrane"/>
    <property type="evidence" value="ECO:0007669"/>
    <property type="project" value="UniProtKB-SubCell"/>
</dbReference>
<evidence type="ECO:0000313" key="5">
    <source>
        <dbReference type="EMBL" id="AYR27009.1"/>
    </source>
</evidence>
<evidence type="ECO:0000256" key="4">
    <source>
        <dbReference type="SAM" id="MobiDB-lite"/>
    </source>
</evidence>
<dbReference type="AlphaFoldDB" id="A0AAD0UH86"/>
<feature type="compositionally biased region" description="Low complexity" evidence="4">
    <location>
        <begin position="121"/>
        <end position="145"/>
    </location>
</feature>
<keyword evidence="2" id="KW-0449">Lipoprotein</keyword>
<proteinExistence type="inferred from homology"/>
<dbReference type="PANTHER" id="PTHR30203">
    <property type="entry name" value="OUTER MEMBRANE CATION EFFLUX PROTEIN"/>
    <property type="match status" value="1"/>
</dbReference>
<keyword evidence="2" id="KW-1134">Transmembrane beta strand</keyword>
<dbReference type="Pfam" id="PF02321">
    <property type="entry name" value="OEP"/>
    <property type="match status" value="2"/>
</dbReference>
<organism evidence="5 6">
    <name type="scientific">Herbaspirillum rubrisubalbicans</name>
    <dbReference type="NCBI Taxonomy" id="80842"/>
    <lineage>
        <taxon>Bacteria</taxon>
        <taxon>Pseudomonadati</taxon>
        <taxon>Pseudomonadota</taxon>
        <taxon>Betaproteobacteria</taxon>
        <taxon>Burkholderiales</taxon>
        <taxon>Oxalobacteraceae</taxon>
        <taxon>Herbaspirillum</taxon>
    </lineage>
</organism>
<dbReference type="Gene3D" id="2.20.200.10">
    <property type="entry name" value="Outer membrane efflux proteins (OEP)"/>
    <property type="match status" value="1"/>
</dbReference>
<accession>A0AAD0UH86</accession>
<evidence type="ECO:0000256" key="3">
    <source>
        <dbReference type="SAM" id="Coils"/>
    </source>
</evidence>
<dbReference type="SUPFAM" id="SSF56954">
    <property type="entry name" value="Outer membrane efflux proteins (OEP)"/>
    <property type="match status" value="1"/>
</dbReference>
<reference evidence="5 6" key="1">
    <citation type="submission" date="2017-11" db="EMBL/GenBank/DDBJ databases">
        <title>Complete genome sequence of Herbaspirillum rubrisubalbicans DSM 11543.</title>
        <authorList>
            <person name="Chen M."/>
            <person name="An Q."/>
        </authorList>
    </citation>
    <scope>NUCLEOTIDE SEQUENCE [LARGE SCALE GENOMIC DNA]</scope>
    <source>
        <strain evidence="5 6">DSM 11543</strain>
    </source>
</reference>
<feature type="chain" id="PRO_5041778125" evidence="2">
    <location>
        <begin position="31"/>
        <end position="502"/>
    </location>
</feature>
<dbReference type="Proteomes" id="UP000269199">
    <property type="component" value="Chromosome"/>
</dbReference>
<keyword evidence="2" id="KW-0732">Signal</keyword>
<feature type="signal peptide" evidence="2">
    <location>
        <begin position="1"/>
        <end position="30"/>
    </location>
</feature>
<dbReference type="Gene3D" id="1.20.1600.10">
    <property type="entry name" value="Outer membrane efflux proteins (OEP)"/>
    <property type="match status" value="1"/>
</dbReference>
<sequence>MTMPSLTPSLRLRPMAMACLLTLLAGCAVGPDYHRPTVDMPIAYKEATGWKQAAPSDDQPRRAWWQAFGDEQLDALMRQVEISNQNVAQYAAQYAQAQAVVRQADASFFPTVTATASGTRSGNASGTTSSKTTTSTASTTRSGVSNEVSASGSLSWELDLWGKLRRTREEDVASAQASQADLANALLSAQSSLAQDYFSLRILDERIALYEKTVAAYTRYASIVENQYTEAQSSRADVAQARNQLESAKASMHDLAWQRAQYEHAIAILLGKAPAAFSLPAVIGGPMQVPVTPVGLASTLLERRPDIASSERSMAKANAAIGVAIAAYYPDLTLSASAGFQNSSASKLFTAPYRFWSLGPSFSQTLFDGGSIKAQVEQARASYDAAVASYRQTVLTALGQVEDYLAKMRIMESEIQAQQAATDAAIVSARVTRDQYEAGKINYLDVATTEATSLSAQQSLWELKGTQLTTSVQLIVALGGGWHADDGEASSAAHQADKTPAN</sequence>
<keyword evidence="2" id="KW-0472">Membrane</keyword>
<evidence type="ECO:0000313" key="6">
    <source>
        <dbReference type="Proteomes" id="UP000269199"/>
    </source>
</evidence>
<dbReference type="GO" id="GO:0015562">
    <property type="term" value="F:efflux transmembrane transporter activity"/>
    <property type="evidence" value="ECO:0007669"/>
    <property type="project" value="InterPro"/>
</dbReference>
<evidence type="ECO:0000256" key="1">
    <source>
        <dbReference type="ARBA" id="ARBA00007613"/>
    </source>
</evidence>
<dbReference type="PANTHER" id="PTHR30203:SF33">
    <property type="entry name" value="BLR4455 PROTEIN"/>
    <property type="match status" value="1"/>
</dbReference>
<keyword evidence="2" id="KW-0564">Palmitate</keyword>
<keyword evidence="3" id="KW-0175">Coiled coil</keyword>
<dbReference type="EMBL" id="CP024996">
    <property type="protein sequence ID" value="AYR27009.1"/>
    <property type="molecule type" value="Genomic_DNA"/>
</dbReference>
<evidence type="ECO:0000256" key="2">
    <source>
        <dbReference type="RuleBase" id="RU362097"/>
    </source>
</evidence>
<keyword evidence="2" id="KW-0812">Transmembrane</keyword>
<dbReference type="InterPro" id="IPR010131">
    <property type="entry name" value="MdtP/NodT-like"/>
</dbReference>
<dbReference type="NCBIfam" id="TIGR01845">
    <property type="entry name" value="outer_NodT"/>
    <property type="match status" value="1"/>
</dbReference>
<dbReference type="InterPro" id="IPR003423">
    <property type="entry name" value="OMP_efflux"/>
</dbReference>
<feature type="region of interest" description="Disordered" evidence="4">
    <location>
        <begin position="114"/>
        <end position="147"/>
    </location>
</feature>
<name>A0AAD0UH86_9BURK</name>